<dbReference type="InterPro" id="IPR007527">
    <property type="entry name" value="Znf_SWIM"/>
</dbReference>
<dbReference type="Proteomes" id="UP001237642">
    <property type="component" value="Unassembled WGS sequence"/>
</dbReference>
<reference evidence="7" key="2">
    <citation type="submission" date="2023-05" db="EMBL/GenBank/DDBJ databases">
        <authorList>
            <person name="Schelkunov M.I."/>
        </authorList>
    </citation>
    <scope>NUCLEOTIDE SEQUENCE</scope>
    <source>
        <strain evidence="7">Hsosn_3</strain>
        <tissue evidence="7">Leaf</tissue>
    </source>
</reference>
<dbReference type="InterPro" id="IPR006564">
    <property type="entry name" value="Znf_PMZ"/>
</dbReference>
<sequence>MKYGIVPIDDDDDVELMFGVVVSKGSPYFVEVYVEKVLIASEPCEMIESSRVGETGTRRCLEVNEIVDSGVSNEKSAYRSFNSSFDSSKVIVTLDDSVMETTDDVLSPLKLRKGNVFNSKEELSHAVKEVHIRNHEEITVTRSDPLNWHACCKWKYNGCKWKLKARKRSAHGCFEIMESSGLHTCMNPTITQDHYNLKSSDIVGAIRAQIAADPAIKEKVLLATAESVFGYRPTRKKIRNAKKHAIDEVYGSWEGTYEELPHLMEALQSFNVGTKVDWLFKEDELGEQGSLEVKTFKRVFWAFKPCIDGFEHCRPVILIDGTHLYGPYPNVLLSATTVDGFSHILPLAFAIVEAENLSSWGWFMDRLRKFVALKRHGICVISDRHSGILAAMQKPGWCEPHDHHWFCVRHLAANFTAAHRKSGLKDKVVQLAYQVQPKKFELLWNQLITIEPRTTDWFETRPVMKWSLAFDEGKRFGIMTTNHAESWNNAILDARKLPITSLVKELFGKIVEYFDKRRVAISLQSANGQMFTKFANQMLRRAAPRASGHHVKLFDREMWLFQVVTRKVGLKGGNSHTVRIKESTCTCGKWQTYRIPCSHLIACCVNIKLKYEMFVGDWYKLENVAKVYGGKFEPIPTKGDPRWPLEINFAKVTHDKSVPKKKGRRKSTRFKNEMDYQVPCKKKSTSSAAP</sequence>
<organism evidence="7 8">
    <name type="scientific">Heracleum sosnowskyi</name>
    <dbReference type="NCBI Taxonomy" id="360622"/>
    <lineage>
        <taxon>Eukaryota</taxon>
        <taxon>Viridiplantae</taxon>
        <taxon>Streptophyta</taxon>
        <taxon>Embryophyta</taxon>
        <taxon>Tracheophyta</taxon>
        <taxon>Spermatophyta</taxon>
        <taxon>Magnoliopsida</taxon>
        <taxon>eudicotyledons</taxon>
        <taxon>Gunneridae</taxon>
        <taxon>Pentapetalae</taxon>
        <taxon>asterids</taxon>
        <taxon>campanulids</taxon>
        <taxon>Apiales</taxon>
        <taxon>Apiaceae</taxon>
        <taxon>Apioideae</taxon>
        <taxon>apioid superclade</taxon>
        <taxon>Tordylieae</taxon>
        <taxon>Tordyliinae</taxon>
        <taxon>Heracleum</taxon>
    </lineage>
</organism>
<name>A0AAD8H3F1_9APIA</name>
<dbReference type="PANTHER" id="PTHR31973:SF195">
    <property type="entry name" value="MUDR FAMILY TRANSPOSASE"/>
    <property type="match status" value="1"/>
</dbReference>
<proteinExistence type="predicted"/>
<dbReference type="Pfam" id="PF04434">
    <property type="entry name" value="SWIM"/>
    <property type="match status" value="1"/>
</dbReference>
<dbReference type="Pfam" id="PF03108">
    <property type="entry name" value="DBD_Tnp_Mut"/>
    <property type="match status" value="1"/>
</dbReference>
<evidence type="ECO:0000256" key="1">
    <source>
        <dbReference type="ARBA" id="ARBA00022723"/>
    </source>
</evidence>
<accession>A0AAD8H3F1</accession>
<dbReference type="InterPro" id="IPR018289">
    <property type="entry name" value="MULE_transposase_dom"/>
</dbReference>
<keyword evidence="2 4" id="KW-0863">Zinc-finger</keyword>
<dbReference type="PANTHER" id="PTHR31973">
    <property type="entry name" value="POLYPROTEIN, PUTATIVE-RELATED"/>
    <property type="match status" value="1"/>
</dbReference>
<evidence type="ECO:0000313" key="7">
    <source>
        <dbReference type="EMBL" id="KAK1358930.1"/>
    </source>
</evidence>
<reference evidence="7" key="1">
    <citation type="submission" date="2023-02" db="EMBL/GenBank/DDBJ databases">
        <title>Genome of toxic invasive species Heracleum sosnowskyi carries increased number of genes despite the absence of recent whole-genome duplications.</title>
        <authorList>
            <person name="Schelkunov M."/>
            <person name="Shtratnikova V."/>
            <person name="Makarenko M."/>
            <person name="Klepikova A."/>
            <person name="Omelchenko D."/>
            <person name="Novikova G."/>
            <person name="Obukhova E."/>
            <person name="Bogdanov V."/>
            <person name="Penin A."/>
            <person name="Logacheva M."/>
        </authorList>
    </citation>
    <scope>NUCLEOTIDE SEQUENCE</scope>
    <source>
        <strain evidence="7">Hsosn_3</strain>
        <tissue evidence="7">Leaf</tissue>
    </source>
</reference>
<dbReference type="EMBL" id="JAUIZM010000010">
    <property type="protein sequence ID" value="KAK1358930.1"/>
    <property type="molecule type" value="Genomic_DNA"/>
</dbReference>
<keyword evidence="8" id="KW-1185">Reference proteome</keyword>
<keyword evidence="3" id="KW-0862">Zinc</keyword>
<keyword evidence="1" id="KW-0479">Metal-binding</keyword>
<feature type="compositionally biased region" description="Basic residues" evidence="5">
    <location>
        <begin position="659"/>
        <end position="669"/>
    </location>
</feature>
<evidence type="ECO:0000256" key="4">
    <source>
        <dbReference type="PROSITE-ProRule" id="PRU00325"/>
    </source>
</evidence>
<evidence type="ECO:0000256" key="5">
    <source>
        <dbReference type="SAM" id="MobiDB-lite"/>
    </source>
</evidence>
<dbReference type="GO" id="GO:0008270">
    <property type="term" value="F:zinc ion binding"/>
    <property type="evidence" value="ECO:0007669"/>
    <property type="project" value="UniProtKB-KW"/>
</dbReference>
<evidence type="ECO:0000313" key="8">
    <source>
        <dbReference type="Proteomes" id="UP001237642"/>
    </source>
</evidence>
<dbReference type="Pfam" id="PF10551">
    <property type="entry name" value="MULE"/>
    <property type="match status" value="1"/>
</dbReference>
<feature type="region of interest" description="Disordered" evidence="5">
    <location>
        <begin position="655"/>
        <end position="690"/>
    </location>
</feature>
<dbReference type="AlphaFoldDB" id="A0AAD8H3F1"/>
<evidence type="ECO:0000256" key="3">
    <source>
        <dbReference type="ARBA" id="ARBA00022833"/>
    </source>
</evidence>
<protein>
    <submittedName>
        <fullName evidence="7">SWIM-type domain-containing protein</fullName>
    </submittedName>
</protein>
<dbReference type="PROSITE" id="PS50966">
    <property type="entry name" value="ZF_SWIM"/>
    <property type="match status" value="1"/>
</dbReference>
<dbReference type="SMART" id="SM00575">
    <property type="entry name" value="ZnF_PMZ"/>
    <property type="match status" value="1"/>
</dbReference>
<feature type="domain" description="SWIM-type" evidence="6">
    <location>
        <begin position="576"/>
        <end position="608"/>
    </location>
</feature>
<evidence type="ECO:0000259" key="6">
    <source>
        <dbReference type="PROSITE" id="PS50966"/>
    </source>
</evidence>
<dbReference type="InterPro" id="IPR004332">
    <property type="entry name" value="Transposase_MuDR"/>
</dbReference>
<comment type="caution">
    <text evidence="7">The sequence shown here is derived from an EMBL/GenBank/DDBJ whole genome shotgun (WGS) entry which is preliminary data.</text>
</comment>
<gene>
    <name evidence="7" type="ORF">POM88_043404</name>
</gene>
<evidence type="ECO:0000256" key="2">
    <source>
        <dbReference type="ARBA" id="ARBA00022771"/>
    </source>
</evidence>